<dbReference type="GO" id="GO:0005787">
    <property type="term" value="C:signal peptidase complex"/>
    <property type="evidence" value="ECO:0007669"/>
    <property type="project" value="InterPro"/>
</dbReference>
<evidence type="ECO:0000256" key="6">
    <source>
        <dbReference type="ARBA" id="ARBA00022989"/>
    </source>
</evidence>
<gene>
    <name evidence="11" type="ORF">VHUM_00237</name>
</gene>
<evidence type="ECO:0000256" key="3">
    <source>
        <dbReference type="ARBA" id="ARBA00017057"/>
    </source>
</evidence>
<keyword evidence="5" id="KW-0256">Endoplasmic reticulum</keyword>
<feature type="region of interest" description="Disordered" evidence="9">
    <location>
        <begin position="1"/>
        <end position="40"/>
    </location>
</feature>
<dbReference type="GO" id="GO:0006465">
    <property type="term" value="P:signal peptide processing"/>
    <property type="evidence" value="ECO:0007669"/>
    <property type="project" value="InterPro"/>
</dbReference>
<evidence type="ECO:0000256" key="2">
    <source>
        <dbReference type="ARBA" id="ARBA00007324"/>
    </source>
</evidence>
<feature type="compositionally biased region" description="Low complexity" evidence="9">
    <location>
        <begin position="8"/>
        <end position="40"/>
    </location>
</feature>
<evidence type="ECO:0000256" key="5">
    <source>
        <dbReference type="ARBA" id="ARBA00022824"/>
    </source>
</evidence>
<evidence type="ECO:0000313" key="12">
    <source>
        <dbReference type="Proteomes" id="UP000473826"/>
    </source>
</evidence>
<evidence type="ECO:0000313" key="11">
    <source>
        <dbReference type="EMBL" id="TXT15734.1"/>
    </source>
</evidence>
<sequence>MPPPQQRKGPAAPSASSGSDKAAADVDTSAAGAAAAPAPSTSIATDPLPAVRVNKANLAEIKTALDDIVRKHLTERSFTPSRLHPTVHLSLGYASVILALGASAYCYFLPFEESKSVLWIAVIGYGALQSLLWAWKRWVEKGEVFRGRRRRIVKRIETDLIQIYSSTSVVGPIESVLSVSPNSRPSSPISATTPIASPLTSPSSLSPSSSGSQLSSAANSSSGRDPRGPSYTVRLTLSTTSNNGKSLIHKARVVSGKHVGEVIDEDGGVEEGEVARWISGLLDDAGLVDVEDEGLKQE</sequence>
<feature type="compositionally biased region" description="Low complexity" evidence="9">
    <location>
        <begin position="190"/>
        <end position="222"/>
    </location>
</feature>
<dbReference type="PANTHER" id="PTHR13085:SF0">
    <property type="entry name" value="SIGNAL PEPTIDASE COMPLEX SUBUNIT 2"/>
    <property type="match status" value="1"/>
</dbReference>
<feature type="transmembrane region" description="Helical" evidence="10">
    <location>
        <begin position="116"/>
        <end position="135"/>
    </location>
</feature>
<evidence type="ECO:0000256" key="10">
    <source>
        <dbReference type="SAM" id="Phobius"/>
    </source>
</evidence>
<dbReference type="EMBL" id="QKWK01000001">
    <property type="protein sequence ID" value="TXT15734.1"/>
    <property type="molecule type" value="Genomic_DNA"/>
</dbReference>
<comment type="similarity">
    <text evidence="2">Belongs to the SPCS2 family.</text>
</comment>
<dbReference type="Proteomes" id="UP000473826">
    <property type="component" value="Unassembled WGS sequence"/>
</dbReference>
<accession>A0A7D8V265</accession>
<comment type="function">
    <text evidence="8">Component of the signal peptidase complex (SPC) which catalyzes the cleavage of N-terminal signal sequences from nascent proteins as they are translocated into the lumen of the endoplasmic reticulum. Enhances the enzymatic activity of SPC and facilitates the interactions between different components of the translocation site.</text>
</comment>
<dbReference type="Pfam" id="PF06703">
    <property type="entry name" value="SPC25"/>
    <property type="match status" value="1"/>
</dbReference>
<protein>
    <recommendedName>
        <fullName evidence="3">Signal peptidase complex subunit 2</fullName>
    </recommendedName>
</protein>
<reference evidence="11 12" key="1">
    <citation type="journal article" date="2019" name="PLoS Genet.">
        <title>Convergent evolution of linked mating-type loci in basidiomycete fungi.</title>
        <authorList>
            <person name="Sun S."/>
            <person name="Coelho M.A."/>
            <person name="Heitman J."/>
            <person name="Nowrousian M."/>
        </authorList>
    </citation>
    <scope>NUCLEOTIDE SEQUENCE [LARGE SCALE GENOMIC DNA]</scope>
    <source>
        <strain evidence="11 12">CBS 4282</strain>
    </source>
</reference>
<dbReference type="AlphaFoldDB" id="A0A7D8V265"/>
<evidence type="ECO:0000256" key="7">
    <source>
        <dbReference type="ARBA" id="ARBA00023136"/>
    </source>
</evidence>
<organism evidence="11 12">
    <name type="scientific">Vanrija humicola</name>
    <name type="common">Yeast</name>
    <name type="synonym">Cryptococcus humicola</name>
    <dbReference type="NCBI Taxonomy" id="5417"/>
    <lineage>
        <taxon>Eukaryota</taxon>
        <taxon>Fungi</taxon>
        <taxon>Dikarya</taxon>
        <taxon>Basidiomycota</taxon>
        <taxon>Agaricomycotina</taxon>
        <taxon>Tremellomycetes</taxon>
        <taxon>Trichosporonales</taxon>
        <taxon>Trichosporonaceae</taxon>
        <taxon>Vanrija</taxon>
    </lineage>
</organism>
<proteinExistence type="inferred from homology"/>
<evidence type="ECO:0000256" key="8">
    <source>
        <dbReference type="ARBA" id="ARBA00045608"/>
    </source>
</evidence>
<name>A0A7D8V265_VANHU</name>
<feature type="transmembrane region" description="Helical" evidence="10">
    <location>
        <begin position="91"/>
        <end position="110"/>
    </location>
</feature>
<evidence type="ECO:0000256" key="9">
    <source>
        <dbReference type="SAM" id="MobiDB-lite"/>
    </source>
</evidence>
<dbReference type="PANTHER" id="PTHR13085">
    <property type="entry name" value="MICROSOMAL SIGNAL PEPTIDASE 25 KDA SUBUNIT"/>
    <property type="match status" value="1"/>
</dbReference>
<feature type="compositionally biased region" description="Polar residues" evidence="9">
    <location>
        <begin position="180"/>
        <end position="189"/>
    </location>
</feature>
<keyword evidence="4 10" id="KW-0812">Transmembrane</keyword>
<dbReference type="InterPro" id="IPR009582">
    <property type="entry name" value="Spc2/SPCS2"/>
</dbReference>
<keyword evidence="6 10" id="KW-1133">Transmembrane helix</keyword>
<comment type="caution">
    <text evidence="11">The sequence shown here is derived from an EMBL/GenBank/DDBJ whole genome shotgun (WGS) entry which is preliminary data.</text>
</comment>
<dbReference type="GO" id="GO:0045047">
    <property type="term" value="P:protein targeting to ER"/>
    <property type="evidence" value="ECO:0007669"/>
    <property type="project" value="TreeGrafter"/>
</dbReference>
<dbReference type="OrthoDB" id="29558at2759"/>
<evidence type="ECO:0000256" key="1">
    <source>
        <dbReference type="ARBA" id="ARBA00004477"/>
    </source>
</evidence>
<evidence type="ECO:0000256" key="4">
    <source>
        <dbReference type="ARBA" id="ARBA00022692"/>
    </source>
</evidence>
<feature type="region of interest" description="Disordered" evidence="9">
    <location>
        <begin position="180"/>
        <end position="232"/>
    </location>
</feature>
<keyword evidence="7 10" id="KW-0472">Membrane</keyword>
<comment type="subcellular location">
    <subcellularLocation>
        <location evidence="1">Endoplasmic reticulum membrane</location>
        <topology evidence="1">Multi-pass membrane protein</topology>
    </subcellularLocation>
</comment>
<keyword evidence="12" id="KW-1185">Reference proteome</keyword>